<evidence type="ECO:0000313" key="2">
    <source>
        <dbReference type="EMBL" id="KAK9067266.1"/>
    </source>
</evidence>
<accession>A0AAP0D3U7</accession>
<protein>
    <recommendedName>
        <fullName evidence="1">EDS1 EP domain-containing protein</fullName>
    </recommendedName>
</protein>
<dbReference type="PANTHER" id="PTHR46898:SF3">
    <property type="entry name" value="FUNGAL LIPASE-LIKE DOMAIN-CONTAINING PROTEIN"/>
    <property type="match status" value="1"/>
</dbReference>
<gene>
    <name evidence="2" type="ORF">SSX86_014592</name>
</gene>
<dbReference type="EMBL" id="JBCNJP010000015">
    <property type="protein sequence ID" value="KAK9067266.1"/>
    <property type="molecule type" value="Genomic_DNA"/>
</dbReference>
<dbReference type="AlphaFoldDB" id="A0AAP0D3U7"/>
<comment type="caution">
    <text evidence="2">The sequence shown here is derived from an EMBL/GenBank/DDBJ whole genome shotgun (WGS) entry which is preliminary data.</text>
</comment>
<evidence type="ECO:0000313" key="3">
    <source>
        <dbReference type="Proteomes" id="UP001408789"/>
    </source>
</evidence>
<dbReference type="GO" id="GO:0006952">
    <property type="term" value="P:defense response"/>
    <property type="evidence" value="ECO:0007669"/>
    <property type="project" value="InterPro"/>
</dbReference>
<proteinExistence type="predicted"/>
<sequence length="168" mass="19845">MPQKEGAKLRKRWLYGGTNYRRIVEPLDIAEYYKDQKKVNYIQNRPNHYKLLEKWSDEDKNQLKSSVVTRNKAASLTEDSCFWTHVEEALISLRNLGNGGSSNNEKELEFEAYLMCSIKNYSVSPDIFLEGSSLMEWWNKYMAHKGLTYTSEFTEYMTKNNESYKSYE</sequence>
<organism evidence="2 3">
    <name type="scientific">Deinandra increscens subsp. villosa</name>
    <dbReference type="NCBI Taxonomy" id="3103831"/>
    <lineage>
        <taxon>Eukaryota</taxon>
        <taxon>Viridiplantae</taxon>
        <taxon>Streptophyta</taxon>
        <taxon>Embryophyta</taxon>
        <taxon>Tracheophyta</taxon>
        <taxon>Spermatophyta</taxon>
        <taxon>Magnoliopsida</taxon>
        <taxon>eudicotyledons</taxon>
        <taxon>Gunneridae</taxon>
        <taxon>Pentapetalae</taxon>
        <taxon>asterids</taxon>
        <taxon>campanulids</taxon>
        <taxon>Asterales</taxon>
        <taxon>Asteraceae</taxon>
        <taxon>Asteroideae</taxon>
        <taxon>Heliantheae alliance</taxon>
        <taxon>Madieae</taxon>
        <taxon>Madiinae</taxon>
        <taxon>Deinandra</taxon>
    </lineage>
</organism>
<dbReference type="Proteomes" id="UP001408789">
    <property type="component" value="Unassembled WGS sequence"/>
</dbReference>
<dbReference type="InterPro" id="IPR044603">
    <property type="entry name" value="SAG101-like"/>
</dbReference>
<dbReference type="GO" id="GO:0052689">
    <property type="term" value="F:carboxylic ester hydrolase activity"/>
    <property type="evidence" value="ECO:0007669"/>
    <property type="project" value="InterPro"/>
</dbReference>
<dbReference type="PANTHER" id="PTHR46898">
    <property type="entry name" value="SENESCENCE-ASSOCIATED CARBOXYLESTERASE 101"/>
    <property type="match status" value="1"/>
</dbReference>
<keyword evidence="3" id="KW-1185">Reference proteome</keyword>
<feature type="domain" description="EDS1 EP" evidence="1">
    <location>
        <begin position="2"/>
        <end position="153"/>
    </location>
</feature>
<dbReference type="Pfam" id="PF18117">
    <property type="entry name" value="EDS1_EP"/>
    <property type="match status" value="1"/>
</dbReference>
<reference evidence="2 3" key="1">
    <citation type="submission" date="2024-04" db="EMBL/GenBank/DDBJ databases">
        <title>The reference genome of an endangered Asteraceae, Deinandra increscens subsp. villosa, native to the Central Coast of California.</title>
        <authorList>
            <person name="Guilliams M."/>
            <person name="Hasenstab-Lehman K."/>
            <person name="Meyer R."/>
            <person name="Mcevoy S."/>
        </authorList>
    </citation>
    <scope>NUCLEOTIDE SEQUENCE [LARGE SCALE GENOMIC DNA]</scope>
    <source>
        <tissue evidence="2">Leaf</tissue>
    </source>
</reference>
<name>A0AAP0D3U7_9ASTR</name>
<evidence type="ECO:0000259" key="1">
    <source>
        <dbReference type="Pfam" id="PF18117"/>
    </source>
</evidence>
<dbReference type="InterPro" id="IPR041266">
    <property type="entry name" value="EDS1_EP"/>
</dbReference>